<evidence type="ECO:0000313" key="3">
    <source>
        <dbReference type="Proteomes" id="UP001589798"/>
    </source>
</evidence>
<keyword evidence="1" id="KW-1133">Transmembrane helix</keyword>
<proteinExistence type="predicted"/>
<feature type="transmembrane region" description="Helical" evidence="1">
    <location>
        <begin position="43"/>
        <end position="64"/>
    </location>
</feature>
<evidence type="ECO:0008006" key="4">
    <source>
        <dbReference type="Google" id="ProtNLM"/>
    </source>
</evidence>
<keyword evidence="1" id="KW-0472">Membrane</keyword>
<organism evidence="2 3">
    <name type="scientific">Novosphingobium soli</name>
    <dbReference type="NCBI Taxonomy" id="574956"/>
    <lineage>
        <taxon>Bacteria</taxon>
        <taxon>Pseudomonadati</taxon>
        <taxon>Pseudomonadota</taxon>
        <taxon>Alphaproteobacteria</taxon>
        <taxon>Sphingomonadales</taxon>
        <taxon>Sphingomonadaceae</taxon>
        <taxon>Novosphingobium</taxon>
    </lineage>
</organism>
<evidence type="ECO:0000256" key="1">
    <source>
        <dbReference type="SAM" id="Phobius"/>
    </source>
</evidence>
<name>A0ABV6CUA1_9SPHN</name>
<reference evidence="2 3" key="1">
    <citation type="submission" date="2024-09" db="EMBL/GenBank/DDBJ databases">
        <authorList>
            <person name="Sun Q."/>
            <person name="Mori K."/>
        </authorList>
    </citation>
    <scope>NUCLEOTIDE SEQUENCE [LARGE SCALE GENOMIC DNA]</scope>
    <source>
        <strain evidence="2 3">CCM 7706</strain>
    </source>
</reference>
<accession>A0ABV6CUA1</accession>
<dbReference type="RefSeq" id="WP_379487036.1">
    <property type="nucleotide sequence ID" value="NZ_JBHLWK010000010.1"/>
</dbReference>
<keyword evidence="3" id="KW-1185">Reference proteome</keyword>
<gene>
    <name evidence="2" type="ORF">ACFFJC_08370</name>
</gene>
<comment type="caution">
    <text evidence="2">The sequence shown here is derived from an EMBL/GenBank/DDBJ whole genome shotgun (WGS) entry which is preliminary data.</text>
</comment>
<evidence type="ECO:0000313" key="2">
    <source>
        <dbReference type="EMBL" id="MFC0204284.1"/>
    </source>
</evidence>
<sequence>MTDRDPAVARFATINAVRIAGVAFVIVGMLMASDRLLAGAPAWVAYLLIANGLVDVFVIPPMLVRKWRTPR</sequence>
<keyword evidence="1" id="KW-0812">Transmembrane</keyword>
<dbReference type="Proteomes" id="UP001589798">
    <property type="component" value="Unassembled WGS sequence"/>
</dbReference>
<protein>
    <recommendedName>
        <fullName evidence="4">DUF2892 domain-containing protein</fullName>
    </recommendedName>
</protein>
<feature type="transmembrane region" description="Helical" evidence="1">
    <location>
        <begin position="12"/>
        <end position="31"/>
    </location>
</feature>
<dbReference type="EMBL" id="JBHLWK010000010">
    <property type="protein sequence ID" value="MFC0204284.1"/>
    <property type="molecule type" value="Genomic_DNA"/>
</dbReference>